<accession>A0A384JII6</accession>
<dbReference type="PANTHER" id="PTHR24148:SF78">
    <property type="entry name" value="HETEROKARYON INCOMPATIBILITY DOMAIN-CONTAINING PROTEIN"/>
    <property type="match status" value="1"/>
</dbReference>
<proteinExistence type="predicted"/>
<dbReference type="InterPro" id="IPR010730">
    <property type="entry name" value="HET"/>
</dbReference>
<evidence type="ECO:0000313" key="2">
    <source>
        <dbReference type="EMBL" id="ATZ50370.1"/>
    </source>
</evidence>
<protein>
    <recommendedName>
        <fullName evidence="1">Heterokaryon incompatibility domain-containing protein</fullName>
    </recommendedName>
</protein>
<dbReference type="Gene3D" id="1.25.40.10">
    <property type="entry name" value="Tetratricopeptide repeat domain"/>
    <property type="match status" value="1"/>
</dbReference>
<reference evidence="2 3" key="2">
    <citation type="journal article" date="2012" name="Eukaryot. Cell">
        <title>Genome update of Botrytis cinerea strains B05.10 and T4.</title>
        <authorList>
            <person name="Staats M."/>
            <person name="van Kan J.A."/>
        </authorList>
    </citation>
    <scope>NUCLEOTIDE SEQUENCE [LARGE SCALE GENOMIC DNA]</scope>
    <source>
        <strain evidence="2 3">B05.10</strain>
    </source>
</reference>
<dbReference type="RefSeq" id="XP_024548974.1">
    <property type="nucleotide sequence ID" value="XM_024693189.1"/>
</dbReference>
<dbReference type="Proteomes" id="UP000001798">
    <property type="component" value="Chromosome 5"/>
</dbReference>
<feature type="domain" description="Heterokaryon incompatibility" evidence="1">
    <location>
        <begin position="1"/>
        <end position="70"/>
    </location>
</feature>
<gene>
    <name evidence="2" type="ORF">BCIN_05g07250</name>
</gene>
<dbReference type="InterPro" id="IPR011990">
    <property type="entry name" value="TPR-like_helical_dom_sf"/>
</dbReference>
<dbReference type="Pfam" id="PF06985">
    <property type="entry name" value="HET"/>
    <property type="match status" value="1"/>
</dbReference>
<sequence>MARIYGQANRVIVYFGEAADDSDMAFESIRAAADDENEKPTGPLAIRDSDEPILELLKRPWFQRIWVLQEVGLARSILIICGSAEMNGYTFCSGVSKLESLLNGYSDLKSWILPTIRLIRRSIFRPKYNSSALGDLSLGELIDMYHNHKATVRHNKVYALLRMCSDQLSSPELLPDYTISWETLFRRLVKFILHKSVSIDVWDDREAAVIKSSGHVLGHVSSIRNGINRYPAQYIEVTFNDRPLSLQYCKNYGAHWTLQASARSIRKNYIVCLLDGASNPTIMRASEDHFGIIMIAVTLRQQTHKHTSFQLSMSSTPDYSHDFLLVWQWGSMPAQHSLAPQLPQIEINSLVPDYLKTNAIKSMRSFEVALILKDTGDHVMVEAKLKKDIKKYGKLFGIDNIHILSLQGALASVYWSSNRWKMAENLLLEVITTRQDLQGRCHQDTLNSKMGLARAYIDEEVLSRPSRAENLRGFRTELLNGIRSNSRIEEKIMILVVEYLDGRMLKLLLGLGRDSVSVTEKLVKAIFRPERDDRKILILLKERGIDIVEQILSKSYSQNKRRIYLSGRKS</sequence>
<dbReference type="InterPro" id="IPR052895">
    <property type="entry name" value="HetReg/Transcr_Mod"/>
</dbReference>
<dbReference type="VEuPathDB" id="FungiDB:Bcin05g07250"/>
<dbReference type="EMBL" id="CP009809">
    <property type="protein sequence ID" value="ATZ50370.1"/>
    <property type="molecule type" value="Genomic_DNA"/>
</dbReference>
<reference evidence="2 3" key="3">
    <citation type="journal article" date="2017" name="Mol. Plant Pathol.">
        <title>A gapless genome sequence of the fungus Botrytis cinerea.</title>
        <authorList>
            <person name="Van Kan J.A."/>
            <person name="Stassen J.H."/>
            <person name="Mosbach A."/>
            <person name="Van Der Lee T.A."/>
            <person name="Faino L."/>
            <person name="Farmer A.D."/>
            <person name="Papasotiriou D.G."/>
            <person name="Zhou S."/>
            <person name="Seidl M.F."/>
            <person name="Cottam E."/>
            <person name="Edel D."/>
            <person name="Hahn M."/>
            <person name="Schwartz D.C."/>
            <person name="Dietrich R.A."/>
            <person name="Widdison S."/>
            <person name="Scalliet G."/>
        </authorList>
    </citation>
    <scope>NUCLEOTIDE SEQUENCE [LARGE SCALE GENOMIC DNA]</scope>
    <source>
        <strain evidence="2 3">B05.10</strain>
    </source>
</reference>
<evidence type="ECO:0000313" key="3">
    <source>
        <dbReference type="Proteomes" id="UP000001798"/>
    </source>
</evidence>
<evidence type="ECO:0000259" key="1">
    <source>
        <dbReference type="Pfam" id="PF06985"/>
    </source>
</evidence>
<reference evidence="2 3" key="1">
    <citation type="journal article" date="2011" name="PLoS Genet.">
        <title>Genomic analysis of the necrotrophic fungal pathogens Sclerotinia sclerotiorum and Botrytis cinerea.</title>
        <authorList>
            <person name="Amselem J."/>
            <person name="Cuomo C.A."/>
            <person name="van Kan J.A."/>
            <person name="Viaud M."/>
            <person name="Benito E.P."/>
            <person name="Couloux A."/>
            <person name="Coutinho P.M."/>
            <person name="de Vries R.P."/>
            <person name="Dyer P.S."/>
            <person name="Fillinger S."/>
            <person name="Fournier E."/>
            <person name="Gout L."/>
            <person name="Hahn M."/>
            <person name="Kohn L."/>
            <person name="Lapalu N."/>
            <person name="Plummer K.M."/>
            <person name="Pradier J.M."/>
            <person name="Quevillon E."/>
            <person name="Sharon A."/>
            <person name="Simon A."/>
            <person name="ten Have A."/>
            <person name="Tudzynski B."/>
            <person name="Tudzynski P."/>
            <person name="Wincker P."/>
            <person name="Andrew M."/>
            <person name="Anthouard V."/>
            <person name="Beever R.E."/>
            <person name="Beffa R."/>
            <person name="Benoit I."/>
            <person name="Bouzid O."/>
            <person name="Brault B."/>
            <person name="Chen Z."/>
            <person name="Choquer M."/>
            <person name="Collemare J."/>
            <person name="Cotton P."/>
            <person name="Danchin E.G."/>
            <person name="Da Silva C."/>
            <person name="Gautier A."/>
            <person name="Giraud C."/>
            <person name="Giraud T."/>
            <person name="Gonzalez C."/>
            <person name="Grossetete S."/>
            <person name="Guldener U."/>
            <person name="Henrissat B."/>
            <person name="Howlett B.J."/>
            <person name="Kodira C."/>
            <person name="Kretschmer M."/>
            <person name="Lappartient A."/>
            <person name="Leroch M."/>
            <person name="Levis C."/>
            <person name="Mauceli E."/>
            <person name="Neuveglise C."/>
            <person name="Oeser B."/>
            <person name="Pearson M."/>
            <person name="Poulain J."/>
            <person name="Poussereau N."/>
            <person name="Quesneville H."/>
            <person name="Rascle C."/>
            <person name="Schumacher J."/>
            <person name="Segurens B."/>
            <person name="Sexton A."/>
            <person name="Silva E."/>
            <person name="Sirven C."/>
            <person name="Soanes D.M."/>
            <person name="Talbot N.J."/>
            <person name="Templeton M."/>
            <person name="Yandava C."/>
            <person name="Yarden O."/>
            <person name="Zeng Q."/>
            <person name="Rollins J.A."/>
            <person name="Lebrun M.H."/>
            <person name="Dickman M."/>
        </authorList>
    </citation>
    <scope>NUCLEOTIDE SEQUENCE [LARGE SCALE GENOMIC DNA]</scope>
    <source>
        <strain evidence="2 3">B05.10</strain>
    </source>
</reference>
<dbReference type="GeneID" id="5426257"/>
<dbReference type="OrthoDB" id="3553761at2759"/>
<dbReference type="AlphaFoldDB" id="A0A384JII6"/>
<organism evidence="2 3">
    <name type="scientific">Botryotinia fuckeliana (strain B05.10)</name>
    <name type="common">Noble rot fungus</name>
    <name type="synonym">Botrytis cinerea</name>
    <dbReference type="NCBI Taxonomy" id="332648"/>
    <lineage>
        <taxon>Eukaryota</taxon>
        <taxon>Fungi</taxon>
        <taxon>Dikarya</taxon>
        <taxon>Ascomycota</taxon>
        <taxon>Pezizomycotina</taxon>
        <taxon>Leotiomycetes</taxon>
        <taxon>Helotiales</taxon>
        <taxon>Sclerotiniaceae</taxon>
        <taxon>Botrytis</taxon>
    </lineage>
</organism>
<name>A0A384JII6_BOTFB</name>
<keyword evidence="3" id="KW-1185">Reference proteome</keyword>
<dbReference type="PANTHER" id="PTHR24148">
    <property type="entry name" value="ANKYRIN REPEAT DOMAIN-CONTAINING PROTEIN 39 HOMOLOG-RELATED"/>
    <property type="match status" value="1"/>
</dbReference>
<dbReference type="KEGG" id="bfu:BCIN_05g07250"/>